<feature type="transmembrane region" description="Helical" evidence="1">
    <location>
        <begin position="235"/>
        <end position="254"/>
    </location>
</feature>
<protein>
    <recommendedName>
        <fullName evidence="4">DMT family transporter</fullName>
    </recommendedName>
</protein>
<keyword evidence="1" id="KW-0472">Membrane</keyword>
<dbReference type="PANTHER" id="PTHR40761:SF1">
    <property type="entry name" value="CONSERVED INTEGRAL MEMBRANE ALANINE VALINE AND LEUCINE RICH PROTEIN-RELATED"/>
    <property type="match status" value="1"/>
</dbReference>
<dbReference type="Proteomes" id="UP001183648">
    <property type="component" value="Unassembled WGS sequence"/>
</dbReference>
<feature type="transmembrane region" description="Helical" evidence="1">
    <location>
        <begin position="260"/>
        <end position="277"/>
    </location>
</feature>
<proteinExistence type="predicted"/>
<gene>
    <name evidence="2" type="ORF">J2S63_003550</name>
</gene>
<accession>A0ABU2C002</accession>
<dbReference type="RefSeq" id="WP_310305048.1">
    <property type="nucleotide sequence ID" value="NZ_BAAAPS010000005.1"/>
</dbReference>
<dbReference type="NCBIfam" id="NF038012">
    <property type="entry name" value="DMT_1"/>
    <property type="match status" value="1"/>
</dbReference>
<feature type="transmembrane region" description="Helical" evidence="1">
    <location>
        <begin position="133"/>
        <end position="151"/>
    </location>
</feature>
<evidence type="ECO:0000256" key="1">
    <source>
        <dbReference type="SAM" id="Phobius"/>
    </source>
</evidence>
<evidence type="ECO:0008006" key="4">
    <source>
        <dbReference type="Google" id="ProtNLM"/>
    </source>
</evidence>
<reference evidence="2 3" key="1">
    <citation type="submission" date="2023-07" db="EMBL/GenBank/DDBJ databases">
        <title>Sequencing the genomes of 1000 actinobacteria strains.</title>
        <authorList>
            <person name="Klenk H.-P."/>
        </authorList>
    </citation>
    <scope>NUCLEOTIDE SEQUENCE [LARGE SCALE GENOMIC DNA]</scope>
    <source>
        <strain evidence="2 3">DSM 19426</strain>
    </source>
</reference>
<sequence length="290" mass="30147">MSPQLTGLVLALVSAFGFALSSALQHHANHGVTSTGAGSHLKALLRTPRWVLGQVLAMVSFVLHAVALQFGLLVVVQPVEVSGVVMAVPIRAVLDRRRPSPTETAVVTMTGGALALFLAVSRPSHGDETHLTTAGIFVPAAIVGALLFMVVGRSLGGRARANGFGFGAGVIFGLTAGMMKLSGHLADLSGGWASDVVSVIGTWPFWTVAVLGPAGVLLNQAAYRAGPLSASMPHLHILNVVVSITFGVLVFHEVPRHDAFSLLVEGFSLVVVGYGIFRLSRTESVEVLAP</sequence>
<feature type="transmembrane region" description="Helical" evidence="1">
    <location>
        <begin position="203"/>
        <end position="223"/>
    </location>
</feature>
<keyword evidence="1" id="KW-0812">Transmembrane</keyword>
<dbReference type="PANTHER" id="PTHR40761">
    <property type="entry name" value="CONSERVED INTEGRAL MEMBRANE ALANINE VALINE AND LEUCINE RICH PROTEIN-RELATED"/>
    <property type="match status" value="1"/>
</dbReference>
<feature type="transmembrane region" description="Helical" evidence="1">
    <location>
        <begin position="163"/>
        <end position="183"/>
    </location>
</feature>
<name>A0ABU2C002_9ACTN</name>
<feature type="transmembrane region" description="Helical" evidence="1">
    <location>
        <begin position="104"/>
        <end position="121"/>
    </location>
</feature>
<keyword evidence="3" id="KW-1185">Reference proteome</keyword>
<comment type="caution">
    <text evidence="2">The sequence shown here is derived from an EMBL/GenBank/DDBJ whole genome shotgun (WGS) entry which is preliminary data.</text>
</comment>
<dbReference type="EMBL" id="JAVDYG010000001">
    <property type="protein sequence ID" value="MDR7363997.1"/>
    <property type="molecule type" value="Genomic_DNA"/>
</dbReference>
<organism evidence="2 3">
    <name type="scientific">Nocardioides marmoribigeumensis</name>
    <dbReference type="NCBI Taxonomy" id="433649"/>
    <lineage>
        <taxon>Bacteria</taxon>
        <taxon>Bacillati</taxon>
        <taxon>Actinomycetota</taxon>
        <taxon>Actinomycetes</taxon>
        <taxon>Propionibacteriales</taxon>
        <taxon>Nocardioidaceae</taxon>
        <taxon>Nocardioides</taxon>
    </lineage>
</organism>
<evidence type="ECO:0000313" key="2">
    <source>
        <dbReference type="EMBL" id="MDR7363997.1"/>
    </source>
</evidence>
<evidence type="ECO:0000313" key="3">
    <source>
        <dbReference type="Proteomes" id="UP001183648"/>
    </source>
</evidence>
<keyword evidence="1" id="KW-1133">Transmembrane helix</keyword>
<feature type="transmembrane region" description="Helical" evidence="1">
    <location>
        <begin position="51"/>
        <end position="76"/>
    </location>
</feature>